<dbReference type="InterPro" id="IPR029044">
    <property type="entry name" value="Nucleotide-diphossugar_trans"/>
</dbReference>
<dbReference type="RefSeq" id="WP_191250693.1">
    <property type="nucleotide sequence ID" value="NZ_BNCI01000001.1"/>
</dbReference>
<proteinExistence type="predicted"/>
<sequence>MAYFWKKQETRLSPEDAEGLLISVLGREPVHSGEVEMLTGQTLEAAARRLFRWQGFQINQYQRVLYGQLPQTCDLDPALLPGCSNFLTRHGGKHTPGGNWLAYLIAFYKVRAVKKALTKILSPKGAKSFTRGLHALAKSPPEPSIPGEVEIRQTGQIAGWILPEAPNVPRNLKILVNDRLRATATANLLRRDITGVPDTMTNCGFDLALKAIPEDLTEKPLVLIIRDGNTDKLLFAPMEIQPSGINALSDLKDIRHQIKEVQAFGTSSVAQADKLGHLLVREKSLVSLSNYPLCDYDVFVKNTEPSTPSQPITQITVIELDGPYPTKDMIAEADAADRPYLLFLPQNDRVSDASLARLDIAAKTGAAPLIYSDHDYYDQETDNYSCPHLKAGFDYDLMLQTAYIGPSFIIDRVLFLELGGFAPTAQSAVFHDLALRAYERLGKNGFQHVGTCLWHRNTTGDQEVQLADLQRTTAAHFGRMQLQATVEIPSPEKQATFAPHLKINWAAQHPLQQSTPDQQPRMAIIIPTRDRTDLLRACVTSLEHTLALRDKTEILIIDNDSIEEETHTLFAEYEKAGTARVISYKGDFNWSAQNNLAASQTDAELLVFLNNDATANDYGWDLTVRALLDRSDIGLVGPRLLFEDGTLQQGGLIFYDTADGRIEGLGEPASFHGYLDRRDRDHACAALIGAFMAMRHDTFTAAKGFNADDLSVTYNDYDMCFRIREQGLTCLYTPQFSFTHLGWETRGNEDLVAPDQIKRAKREYDNMKTIWGHLDPIDPYYPPAFARNGRPFSRLDSLFRLEGQR</sequence>
<dbReference type="PANTHER" id="PTHR43179">
    <property type="entry name" value="RHAMNOSYLTRANSFERASE WBBL"/>
    <property type="match status" value="1"/>
</dbReference>
<organism evidence="2 3">
    <name type="scientific">Kordiimonas sediminis</name>
    <dbReference type="NCBI Taxonomy" id="1735581"/>
    <lineage>
        <taxon>Bacteria</taxon>
        <taxon>Pseudomonadati</taxon>
        <taxon>Pseudomonadota</taxon>
        <taxon>Alphaproteobacteria</taxon>
        <taxon>Kordiimonadales</taxon>
        <taxon>Kordiimonadaceae</taxon>
        <taxon>Kordiimonas</taxon>
    </lineage>
</organism>
<dbReference type="AlphaFoldDB" id="A0A919AQG2"/>
<evidence type="ECO:0000259" key="1">
    <source>
        <dbReference type="Pfam" id="PF00535"/>
    </source>
</evidence>
<evidence type="ECO:0000313" key="2">
    <source>
        <dbReference type="EMBL" id="GHF18539.1"/>
    </source>
</evidence>
<comment type="caution">
    <text evidence="2">The sequence shown here is derived from an EMBL/GenBank/DDBJ whole genome shotgun (WGS) entry which is preliminary data.</text>
</comment>
<dbReference type="PANTHER" id="PTHR43179:SF7">
    <property type="entry name" value="RHAMNOSYLTRANSFERASE WBBL"/>
    <property type="match status" value="1"/>
</dbReference>
<feature type="domain" description="Glycosyltransferase 2-like" evidence="1">
    <location>
        <begin position="524"/>
        <end position="695"/>
    </location>
</feature>
<dbReference type="Pfam" id="PF00535">
    <property type="entry name" value="Glycos_transf_2"/>
    <property type="match status" value="1"/>
</dbReference>
<accession>A0A919AQG2</accession>
<name>A0A919AQG2_9PROT</name>
<evidence type="ECO:0000313" key="3">
    <source>
        <dbReference type="Proteomes" id="UP000630923"/>
    </source>
</evidence>
<reference evidence="2" key="1">
    <citation type="journal article" date="2014" name="Int. J. Syst. Evol. Microbiol.">
        <title>Complete genome sequence of Corynebacterium casei LMG S-19264T (=DSM 44701T), isolated from a smear-ripened cheese.</title>
        <authorList>
            <consortium name="US DOE Joint Genome Institute (JGI-PGF)"/>
            <person name="Walter F."/>
            <person name="Albersmeier A."/>
            <person name="Kalinowski J."/>
            <person name="Ruckert C."/>
        </authorList>
    </citation>
    <scope>NUCLEOTIDE SEQUENCE</scope>
    <source>
        <strain evidence="2">KCTC 42590</strain>
    </source>
</reference>
<reference evidence="2" key="2">
    <citation type="submission" date="2020-09" db="EMBL/GenBank/DDBJ databases">
        <authorList>
            <person name="Sun Q."/>
            <person name="Kim S."/>
        </authorList>
    </citation>
    <scope>NUCLEOTIDE SEQUENCE</scope>
    <source>
        <strain evidence="2">KCTC 42590</strain>
    </source>
</reference>
<dbReference type="Gene3D" id="3.90.550.10">
    <property type="entry name" value="Spore Coat Polysaccharide Biosynthesis Protein SpsA, Chain A"/>
    <property type="match status" value="2"/>
</dbReference>
<dbReference type="Proteomes" id="UP000630923">
    <property type="component" value="Unassembled WGS sequence"/>
</dbReference>
<protein>
    <recommendedName>
        <fullName evidence="1">Glycosyltransferase 2-like domain-containing protein</fullName>
    </recommendedName>
</protein>
<gene>
    <name evidence="2" type="ORF">GCM10017044_11330</name>
</gene>
<keyword evidence="3" id="KW-1185">Reference proteome</keyword>
<dbReference type="InterPro" id="IPR001173">
    <property type="entry name" value="Glyco_trans_2-like"/>
</dbReference>
<dbReference type="SUPFAM" id="SSF53448">
    <property type="entry name" value="Nucleotide-diphospho-sugar transferases"/>
    <property type="match status" value="2"/>
</dbReference>
<dbReference type="EMBL" id="BNCI01000001">
    <property type="protein sequence ID" value="GHF18539.1"/>
    <property type="molecule type" value="Genomic_DNA"/>
</dbReference>